<dbReference type="CDD" id="cd03786">
    <property type="entry name" value="GTB_UDP-GlcNAc_2-Epimerase"/>
    <property type="match status" value="1"/>
</dbReference>
<dbReference type="Pfam" id="PF02350">
    <property type="entry name" value="Epimerase_2"/>
    <property type="match status" value="1"/>
</dbReference>
<sequence>MNISPFLCNTGQQKDLLASHLTQFSIKPDYQLDVMRCGQSLNRLLAQLTRQLPAIYDHCRPHIVILQGDTASALAAAMVAHGKGLPIAHIEAGLRTHDRACPFPEEIYRQSISTLAKWHFCPTDTAQQNLLREGIGEENIFVTGNTSVDMALKIHIKSEKNGPNLSLEQAINKPYFLITLHRRESQGAPLTRIVNCLLAFAKGRPEFNFIIPLHPNPATTRMIREKMADQQNIFLIAPQPYPDFIHLMADAFAIITDSGGIQEEAPTLNTPVVVVRDKTERAEGVTNGCLRLAGTSGDTILKELNLLIDDKTHYKRMQEAPNPFGDGFAARRITAHLKNILESDPLFNVD</sequence>
<evidence type="ECO:0000313" key="5">
    <source>
        <dbReference type="EMBL" id="VAV97513.1"/>
    </source>
</evidence>
<evidence type="ECO:0000256" key="1">
    <source>
        <dbReference type="ARBA" id="ARBA00023235"/>
    </source>
</evidence>
<keyword evidence="1 5" id="KW-0413">Isomerase</keyword>
<dbReference type="EMBL" id="UOED01000118">
    <property type="protein sequence ID" value="VAV97513.1"/>
    <property type="molecule type" value="Genomic_DNA"/>
</dbReference>
<evidence type="ECO:0000256" key="2">
    <source>
        <dbReference type="ARBA" id="ARBA00038209"/>
    </source>
</evidence>
<dbReference type="AlphaFoldDB" id="A0A3B0SM95"/>
<dbReference type="SUPFAM" id="SSF53756">
    <property type="entry name" value="UDP-Glycosyltransferase/glycogen phosphorylase"/>
    <property type="match status" value="1"/>
</dbReference>
<accession>A0A3B0SM95</accession>
<reference evidence="5" key="1">
    <citation type="submission" date="2018-06" db="EMBL/GenBank/DDBJ databases">
        <authorList>
            <person name="Zhirakovskaya E."/>
        </authorList>
    </citation>
    <scope>NUCLEOTIDE SEQUENCE</scope>
</reference>
<gene>
    <name evidence="5" type="ORF">MNBD_ALPHA02-2511</name>
</gene>
<organism evidence="5">
    <name type="scientific">hydrothermal vent metagenome</name>
    <dbReference type="NCBI Taxonomy" id="652676"/>
    <lineage>
        <taxon>unclassified sequences</taxon>
        <taxon>metagenomes</taxon>
        <taxon>ecological metagenomes</taxon>
    </lineage>
</organism>
<feature type="domain" description="UDP-N-acetylglucosamine 2-epimerase" evidence="4">
    <location>
        <begin position="4"/>
        <end position="338"/>
    </location>
</feature>
<dbReference type="PANTHER" id="PTHR43174:SF2">
    <property type="entry name" value="UDP-N-ACETYLGLUCOSAMINE 2-EPIMERASE"/>
    <property type="match status" value="1"/>
</dbReference>
<dbReference type="PANTHER" id="PTHR43174">
    <property type="entry name" value="UDP-N-ACETYLGLUCOSAMINE 2-EPIMERASE"/>
    <property type="match status" value="1"/>
</dbReference>
<dbReference type="GO" id="GO:0008761">
    <property type="term" value="F:UDP-N-acetylglucosamine 2-epimerase activity"/>
    <property type="evidence" value="ECO:0007669"/>
    <property type="project" value="UniProtKB-EC"/>
</dbReference>
<dbReference type="InterPro" id="IPR003331">
    <property type="entry name" value="UDP_GlcNAc_Epimerase_2_dom"/>
</dbReference>
<protein>
    <recommendedName>
        <fullName evidence="3">UDP-N-acetylglucosamine 2-epimerase (non-hydrolyzing)</fullName>
        <ecNumber evidence="3">5.1.3.14</ecNumber>
    </recommendedName>
</protein>
<dbReference type="NCBIfam" id="TIGR00236">
    <property type="entry name" value="wecB"/>
    <property type="match status" value="1"/>
</dbReference>
<evidence type="ECO:0000256" key="3">
    <source>
        <dbReference type="ARBA" id="ARBA00038858"/>
    </source>
</evidence>
<proteinExistence type="inferred from homology"/>
<name>A0A3B0SM95_9ZZZZ</name>
<dbReference type="EC" id="5.1.3.14" evidence="3"/>
<evidence type="ECO:0000259" key="4">
    <source>
        <dbReference type="Pfam" id="PF02350"/>
    </source>
</evidence>
<comment type="similarity">
    <text evidence="2">Belongs to the UDP-N-acetylglucosamine 2-epimerase family.</text>
</comment>
<dbReference type="InterPro" id="IPR029767">
    <property type="entry name" value="WecB-like"/>
</dbReference>
<dbReference type="Gene3D" id="3.40.50.2000">
    <property type="entry name" value="Glycogen Phosphorylase B"/>
    <property type="match status" value="2"/>
</dbReference>